<organism evidence="1">
    <name type="scientific">hydrothermal vent metagenome</name>
    <dbReference type="NCBI Taxonomy" id="652676"/>
    <lineage>
        <taxon>unclassified sequences</taxon>
        <taxon>metagenomes</taxon>
        <taxon>ecological metagenomes</taxon>
    </lineage>
</organism>
<proteinExistence type="predicted"/>
<dbReference type="PANTHER" id="PTHR41532">
    <property type="entry name" value="FIXS PROTEIN"/>
    <property type="match status" value="1"/>
</dbReference>
<name>A0A3B0VT75_9ZZZZ</name>
<reference evidence="1" key="1">
    <citation type="submission" date="2018-06" db="EMBL/GenBank/DDBJ databases">
        <authorList>
            <person name="Zhirakovskaya E."/>
        </authorList>
    </citation>
    <scope>NUCLEOTIDE SEQUENCE</scope>
</reference>
<dbReference type="InterPro" id="IPR004714">
    <property type="entry name" value="Cyt_oxidase_maturation_cbb3"/>
</dbReference>
<dbReference type="Pfam" id="PF03597">
    <property type="entry name" value="FixS"/>
    <property type="match status" value="1"/>
</dbReference>
<dbReference type="NCBIfam" id="TIGR00847">
    <property type="entry name" value="ccoS"/>
    <property type="match status" value="1"/>
</dbReference>
<dbReference type="EMBL" id="UOFA01000308">
    <property type="protein sequence ID" value="VAW46845.1"/>
    <property type="molecule type" value="Genomic_DNA"/>
</dbReference>
<sequence length="69" mass="7891">MNMVFVLVLLSLVLVGFAVWSLIWAINKNQFDDLDSPAYSILDDDNEPFMHKKTEALAEKTTDDTEQKD</sequence>
<evidence type="ECO:0000313" key="1">
    <source>
        <dbReference type="EMBL" id="VAW46845.1"/>
    </source>
</evidence>
<gene>
    <name evidence="1" type="ORF">MNBD_GAMMA02-343</name>
</gene>
<dbReference type="PANTHER" id="PTHR41532:SF1">
    <property type="entry name" value="FIXS PROTEIN"/>
    <property type="match status" value="1"/>
</dbReference>
<dbReference type="AlphaFoldDB" id="A0A3B0VT75"/>
<accession>A0A3B0VT75</accession>
<evidence type="ECO:0008006" key="2">
    <source>
        <dbReference type="Google" id="ProtNLM"/>
    </source>
</evidence>
<protein>
    <recommendedName>
        <fullName evidence="2">Type cbb3 cytochrome oxidase biogenesis protein CcoS, involved in heme b insertion</fullName>
    </recommendedName>
</protein>